<organism evidence="1">
    <name type="scientific">Arundo donax</name>
    <name type="common">Giant reed</name>
    <name type="synonym">Donax arundinaceus</name>
    <dbReference type="NCBI Taxonomy" id="35708"/>
    <lineage>
        <taxon>Eukaryota</taxon>
        <taxon>Viridiplantae</taxon>
        <taxon>Streptophyta</taxon>
        <taxon>Embryophyta</taxon>
        <taxon>Tracheophyta</taxon>
        <taxon>Spermatophyta</taxon>
        <taxon>Magnoliopsida</taxon>
        <taxon>Liliopsida</taxon>
        <taxon>Poales</taxon>
        <taxon>Poaceae</taxon>
        <taxon>PACMAD clade</taxon>
        <taxon>Arundinoideae</taxon>
        <taxon>Arundineae</taxon>
        <taxon>Arundo</taxon>
    </lineage>
</organism>
<accession>A0A0A8XRW7</accession>
<name>A0A0A8XRW7_ARUDO</name>
<sequence length="70" mass="7823">MSISKNNSFNFGLQKGTYKKPSLANNKLHCYPVTSDETRVNRSHFTASIPFFLSPCTKYQVISCSSPCSI</sequence>
<dbReference type="AlphaFoldDB" id="A0A0A8XRW7"/>
<protein>
    <submittedName>
        <fullName evidence="1">Uncharacterized protein</fullName>
    </submittedName>
</protein>
<evidence type="ECO:0000313" key="1">
    <source>
        <dbReference type="EMBL" id="JAD15445.1"/>
    </source>
</evidence>
<reference evidence="1" key="1">
    <citation type="submission" date="2014-09" db="EMBL/GenBank/DDBJ databases">
        <authorList>
            <person name="Magalhaes I.L.F."/>
            <person name="Oliveira U."/>
            <person name="Santos F.R."/>
            <person name="Vidigal T.H.D.A."/>
            <person name="Brescovit A.D."/>
            <person name="Santos A.J."/>
        </authorList>
    </citation>
    <scope>NUCLEOTIDE SEQUENCE</scope>
    <source>
        <tissue evidence="1">Shoot tissue taken approximately 20 cm above the soil surface</tissue>
    </source>
</reference>
<proteinExistence type="predicted"/>
<dbReference type="EMBL" id="GBRH01282450">
    <property type="protein sequence ID" value="JAD15445.1"/>
    <property type="molecule type" value="Transcribed_RNA"/>
</dbReference>
<reference evidence="1" key="2">
    <citation type="journal article" date="2015" name="Data Brief">
        <title>Shoot transcriptome of the giant reed, Arundo donax.</title>
        <authorList>
            <person name="Barrero R.A."/>
            <person name="Guerrero F.D."/>
            <person name="Moolhuijzen P."/>
            <person name="Goolsby J.A."/>
            <person name="Tidwell J."/>
            <person name="Bellgard S.E."/>
            <person name="Bellgard M.I."/>
        </authorList>
    </citation>
    <scope>NUCLEOTIDE SEQUENCE</scope>
    <source>
        <tissue evidence="1">Shoot tissue taken approximately 20 cm above the soil surface</tissue>
    </source>
</reference>